<feature type="region of interest" description="Disordered" evidence="1">
    <location>
        <begin position="521"/>
        <end position="555"/>
    </location>
</feature>
<feature type="region of interest" description="Disordered" evidence="1">
    <location>
        <begin position="23"/>
        <end position="107"/>
    </location>
</feature>
<reference evidence="3" key="1">
    <citation type="submission" date="2025-08" db="UniProtKB">
        <authorList>
            <consortium name="RefSeq"/>
        </authorList>
    </citation>
    <scope>IDENTIFICATION</scope>
    <source>
        <tissue evidence="3">Whole organism</tissue>
    </source>
</reference>
<name>A0A9C6X4H4_FRAOC</name>
<organism evidence="2 3">
    <name type="scientific">Frankliniella occidentalis</name>
    <name type="common">Western flower thrips</name>
    <name type="synonym">Euthrips occidentalis</name>
    <dbReference type="NCBI Taxonomy" id="133901"/>
    <lineage>
        <taxon>Eukaryota</taxon>
        <taxon>Metazoa</taxon>
        <taxon>Ecdysozoa</taxon>
        <taxon>Arthropoda</taxon>
        <taxon>Hexapoda</taxon>
        <taxon>Insecta</taxon>
        <taxon>Pterygota</taxon>
        <taxon>Neoptera</taxon>
        <taxon>Paraneoptera</taxon>
        <taxon>Thysanoptera</taxon>
        <taxon>Terebrantia</taxon>
        <taxon>Thripoidea</taxon>
        <taxon>Thripidae</taxon>
        <taxon>Frankliniella</taxon>
    </lineage>
</organism>
<keyword evidence="2" id="KW-1185">Reference proteome</keyword>
<dbReference type="OrthoDB" id="6112914at2759"/>
<dbReference type="KEGG" id="foc:113210238"/>
<feature type="compositionally biased region" description="Polar residues" evidence="1">
    <location>
        <begin position="78"/>
        <end position="99"/>
    </location>
</feature>
<gene>
    <name evidence="3" type="primary">LOC113210238</name>
</gene>
<accession>A0A9C6X4H4</accession>
<dbReference type="PANTHER" id="PTHR10656">
    <property type="entry name" value="CELL FATE DETERMINING PROTEIN MAB21-RELATED"/>
    <property type="match status" value="1"/>
</dbReference>
<evidence type="ECO:0000313" key="3">
    <source>
        <dbReference type="RefSeq" id="XP_052128988.1"/>
    </source>
</evidence>
<dbReference type="InterPro" id="IPR024810">
    <property type="entry name" value="MAB21L/cGLR"/>
</dbReference>
<dbReference type="Proteomes" id="UP000504606">
    <property type="component" value="Unplaced"/>
</dbReference>
<feature type="region of interest" description="Disordered" evidence="1">
    <location>
        <begin position="436"/>
        <end position="499"/>
    </location>
</feature>
<evidence type="ECO:0000256" key="1">
    <source>
        <dbReference type="SAM" id="MobiDB-lite"/>
    </source>
</evidence>
<proteinExistence type="predicted"/>
<dbReference type="GeneID" id="113210238"/>
<dbReference type="RefSeq" id="XP_052128988.1">
    <property type="nucleotide sequence ID" value="XM_052273028.1"/>
</dbReference>
<dbReference type="AlphaFoldDB" id="A0A9C6X4H4"/>
<dbReference type="Gene3D" id="1.10.1410.40">
    <property type="match status" value="1"/>
</dbReference>
<evidence type="ECO:0000313" key="2">
    <source>
        <dbReference type="Proteomes" id="UP000504606"/>
    </source>
</evidence>
<protein>
    <submittedName>
        <fullName evidence="3">Uncharacterized protein LOC113210238 isoform X1</fullName>
    </submittedName>
</protein>
<sequence length="709" mass="79369">MEPGVKPGFVKLRRVRVHVSRSLDGTLSPLDEDDESVHEMQSAPWGGWAGNSRPRSRTQRTPSPAESPRQVRARGGRSTDSVISSDESLSWPSDGSASNNDHEKRVPLEEFRARTTSYLRCPLDLHDLPKDCFQAVQTLRAPVVDPDVDDEEAPPPYELHTESYFMAHPFMVRFAHAFHASLAAALGVATESMHQASLRVNNGPAAILYERTAGPMAGPQLTLQHEVIPALPLASWPAALRDWVVRERNGWPASGTVRDVHDLGCLAVPSVTSGVDAHTLQWTLAFPGGERLLELSMSAPQAHAYLSLIVVLRAVPGVNASLIRAFFLRLSERTKADMESAASSLGWAPGRSLRRALQYLYSALKQRQLPDYFVSERNLLSELPNSQIYRAQERLLRLREQLVFRVLQTFRRLVYVRDHDFYPRLQYDKLEALLGEPDSSPSASSSSFTTPSSSRFATPSSSRFATPSSSKFTTPSSSRFTTPSSSSFTTPSNSRKTSRNEAIGAQNALNGFHVNWIESFPAATRPGSPGRSRRTSRHEQQPQPQPQPNALSSVNQRWIDEVRRKAEEDKQRELQAAFTTHPRLHKHMTIKLGTSSPETKMRTQGLLKLFCDQFIRMGKASTQFKDYSQAYVYLRHSLHLLTILQQDYGYINDARQFLSRVRHAERELTQSAMMAQNERAKPVYGSASNLSSYHAHRQHHIGFGSTSVL</sequence>
<dbReference type="SMART" id="SM01265">
    <property type="entry name" value="Mab-21"/>
    <property type="match status" value="1"/>
</dbReference>
<dbReference type="PANTHER" id="PTHR10656:SF69">
    <property type="entry name" value="MAB-21-LIKE HHH_H2TH-LIKE DOMAIN-CONTAINING PROTEIN"/>
    <property type="match status" value="1"/>
</dbReference>
<feature type="compositionally biased region" description="Low complexity" evidence="1">
    <location>
        <begin position="439"/>
        <end position="494"/>
    </location>
</feature>